<dbReference type="AlphaFoldDB" id="A0A0G1E4P4"/>
<dbReference type="SUPFAM" id="SSF53335">
    <property type="entry name" value="S-adenosyl-L-methionine-dependent methyltransferases"/>
    <property type="match status" value="1"/>
</dbReference>
<evidence type="ECO:0000256" key="3">
    <source>
        <dbReference type="ARBA" id="ARBA00022691"/>
    </source>
</evidence>
<keyword evidence="3" id="KW-0949">S-adenosyl-L-methionine</keyword>
<accession>A0A0G1E4P4</accession>
<evidence type="ECO:0000259" key="4">
    <source>
        <dbReference type="Pfam" id="PF08241"/>
    </source>
</evidence>
<reference evidence="5 6" key="1">
    <citation type="journal article" date="2015" name="Nature">
        <title>rRNA introns, odd ribosomes, and small enigmatic genomes across a large radiation of phyla.</title>
        <authorList>
            <person name="Brown C.T."/>
            <person name="Hug L.A."/>
            <person name="Thomas B.C."/>
            <person name="Sharon I."/>
            <person name="Castelle C.J."/>
            <person name="Singh A."/>
            <person name="Wilkins M.J."/>
            <person name="Williams K.H."/>
            <person name="Banfield J.F."/>
        </authorList>
    </citation>
    <scope>NUCLEOTIDE SEQUENCE [LARGE SCALE GENOMIC DNA]</scope>
</reference>
<comment type="caution">
    <text evidence="5">The sequence shown here is derived from an EMBL/GenBank/DDBJ whole genome shotgun (WGS) entry which is preliminary data.</text>
</comment>
<dbReference type="EMBL" id="LCEJ01000051">
    <property type="protein sequence ID" value="KKS69553.1"/>
    <property type="molecule type" value="Genomic_DNA"/>
</dbReference>
<feature type="domain" description="Methyltransferase type 11" evidence="4">
    <location>
        <begin position="43"/>
        <end position="134"/>
    </location>
</feature>
<keyword evidence="2 5" id="KW-0808">Transferase</keyword>
<dbReference type="InterPro" id="IPR013216">
    <property type="entry name" value="Methyltransf_11"/>
</dbReference>
<dbReference type="Proteomes" id="UP000034785">
    <property type="component" value="Unassembled WGS sequence"/>
</dbReference>
<organism evidence="5 6">
    <name type="scientific">Candidatus Daviesbacteria bacterium GW2011_GWA2_42_7</name>
    <dbReference type="NCBI Taxonomy" id="1618425"/>
    <lineage>
        <taxon>Bacteria</taxon>
        <taxon>Candidatus Daviesiibacteriota</taxon>
    </lineage>
</organism>
<evidence type="ECO:0000313" key="5">
    <source>
        <dbReference type="EMBL" id="KKS69553.1"/>
    </source>
</evidence>
<proteinExistence type="predicted"/>
<dbReference type="PATRIC" id="fig|1618425.3.peg.739"/>
<dbReference type="PANTHER" id="PTHR43464">
    <property type="entry name" value="METHYLTRANSFERASE"/>
    <property type="match status" value="1"/>
</dbReference>
<gene>
    <name evidence="5" type="ORF">UV41_C0051G0007</name>
</gene>
<dbReference type="InterPro" id="IPR029063">
    <property type="entry name" value="SAM-dependent_MTases_sf"/>
</dbReference>
<dbReference type="GO" id="GO:0008757">
    <property type="term" value="F:S-adenosylmethionine-dependent methyltransferase activity"/>
    <property type="evidence" value="ECO:0007669"/>
    <property type="project" value="InterPro"/>
</dbReference>
<dbReference type="PANTHER" id="PTHR43464:SF19">
    <property type="entry name" value="UBIQUINONE BIOSYNTHESIS O-METHYLTRANSFERASE, MITOCHONDRIAL"/>
    <property type="match status" value="1"/>
</dbReference>
<dbReference type="Pfam" id="PF08241">
    <property type="entry name" value="Methyltransf_11"/>
    <property type="match status" value="1"/>
</dbReference>
<dbReference type="CDD" id="cd02440">
    <property type="entry name" value="AdoMet_MTases"/>
    <property type="match status" value="1"/>
</dbReference>
<keyword evidence="1 5" id="KW-0489">Methyltransferase</keyword>
<evidence type="ECO:0000256" key="1">
    <source>
        <dbReference type="ARBA" id="ARBA00022603"/>
    </source>
</evidence>
<evidence type="ECO:0000313" key="6">
    <source>
        <dbReference type="Proteomes" id="UP000034785"/>
    </source>
</evidence>
<dbReference type="GO" id="GO:0032259">
    <property type="term" value="P:methylation"/>
    <property type="evidence" value="ECO:0007669"/>
    <property type="project" value="UniProtKB-KW"/>
</dbReference>
<name>A0A0G1E4P4_9BACT</name>
<dbReference type="Gene3D" id="3.40.50.150">
    <property type="entry name" value="Vaccinia Virus protein VP39"/>
    <property type="match status" value="1"/>
</dbReference>
<sequence length="253" mass="28695">MQASEYKNIFLNEDSHFYYIGTHNAVLGLLNKYSPKKNKLKILDAGCGTGFFMKKLEKIGKVWGVDINPEAIKFTKKRGIKNVSLSSVEKLPFNDNFFDAVMSIDVLYHQEVGSDIRALKEFYRVLKPGGFLIVKVPAFNWLRGSHDIVVATRQRYTKKELGEKIKLSGFEIKKLSYGNMTIFPIALLKRITDRFSKKHSSDVETVPDFLNKTFIKIMGIEDKMIAFTGLPFGLSVFAVAQKSKSPDNVRVPV</sequence>
<protein>
    <submittedName>
        <fullName evidence="5">SAM-dependent methyltransferase, type 11</fullName>
    </submittedName>
</protein>
<evidence type="ECO:0000256" key="2">
    <source>
        <dbReference type="ARBA" id="ARBA00022679"/>
    </source>
</evidence>